<proteinExistence type="predicted"/>
<gene>
    <name evidence="2" type="ORF">F2Q69_00049513</name>
</gene>
<comment type="caution">
    <text evidence="2">The sequence shown here is derived from an EMBL/GenBank/DDBJ whole genome shotgun (WGS) entry which is preliminary data.</text>
</comment>
<evidence type="ECO:0000313" key="2">
    <source>
        <dbReference type="EMBL" id="KAF3524045.1"/>
    </source>
</evidence>
<keyword evidence="1" id="KW-0812">Transmembrane</keyword>
<keyword evidence="1" id="KW-1133">Transmembrane helix</keyword>
<feature type="transmembrane region" description="Helical" evidence="1">
    <location>
        <begin position="242"/>
        <end position="261"/>
    </location>
</feature>
<dbReference type="EMBL" id="QGKX02001347">
    <property type="protein sequence ID" value="KAF3524045.1"/>
    <property type="molecule type" value="Genomic_DNA"/>
</dbReference>
<reference evidence="2" key="1">
    <citation type="submission" date="2019-12" db="EMBL/GenBank/DDBJ databases">
        <title>Genome sequencing and annotation of Brassica cretica.</title>
        <authorList>
            <person name="Studholme D.J."/>
            <person name="Sarris P."/>
        </authorList>
    </citation>
    <scope>NUCLEOTIDE SEQUENCE</scope>
    <source>
        <strain evidence="2">PFS-109/04</strain>
        <tissue evidence="2">Leaf</tissue>
    </source>
</reference>
<sequence>MGFKKHWWKRGIMFTISKIKPNFSKLLLAEAARVSSPVTAGLLSVLSVPPQPFASSSRLSSLFVCLDPRSESRRSARRVAAVTASASSCLTPVGGCEALHQEPIFLVQKTTTVALVGGALSCRFESLVFEESSFPLFPSSDSWFSVPSESLPHLMCRVAGWGANLYRLRLTSNPSFHCQQHRFGSVPGWEPDTSVEADWSQTPPLKLIGATSMIARLNSPSSFLLLLQDCSSYSKKRFGQRVSFCGLLFYCVILTSSFLLIEAWT</sequence>
<accession>A0A8S9PPY8</accession>
<evidence type="ECO:0000256" key="1">
    <source>
        <dbReference type="SAM" id="Phobius"/>
    </source>
</evidence>
<organism evidence="2 3">
    <name type="scientific">Brassica cretica</name>
    <name type="common">Mustard</name>
    <dbReference type="NCBI Taxonomy" id="69181"/>
    <lineage>
        <taxon>Eukaryota</taxon>
        <taxon>Viridiplantae</taxon>
        <taxon>Streptophyta</taxon>
        <taxon>Embryophyta</taxon>
        <taxon>Tracheophyta</taxon>
        <taxon>Spermatophyta</taxon>
        <taxon>Magnoliopsida</taxon>
        <taxon>eudicotyledons</taxon>
        <taxon>Gunneridae</taxon>
        <taxon>Pentapetalae</taxon>
        <taxon>rosids</taxon>
        <taxon>malvids</taxon>
        <taxon>Brassicales</taxon>
        <taxon>Brassicaceae</taxon>
        <taxon>Brassiceae</taxon>
        <taxon>Brassica</taxon>
    </lineage>
</organism>
<name>A0A8S9PPY8_BRACR</name>
<keyword evidence="1" id="KW-0472">Membrane</keyword>
<evidence type="ECO:0000313" key="3">
    <source>
        <dbReference type="Proteomes" id="UP000712600"/>
    </source>
</evidence>
<dbReference type="Proteomes" id="UP000712600">
    <property type="component" value="Unassembled WGS sequence"/>
</dbReference>
<protein>
    <submittedName>
        <fullName evidence="2">Uncharacterized protein</fullName>
    </submittedName>
</protein>
<dbReference type="AlphaFoldDB" id="A0A8S9PPY8"/>